<evidence type="ECO:0000313" key="2">
    <source>
        <dbReference type="EMBL" id="QTA80025.1"/>
    </source>
</evidence>
<protein>
    <recommendedName>
        <fullName evidence="4">Tandem-95 repeat protein</fullName>
    </recommendedName>
</protein>
<dbReference type="SUPFAM" id="SSF49464">
    <property type="entry name" value="Carboxypeptidase regulatory domain-like"/>
    <property type="match status" value="2"/>
</dbReference>
<name>A0A975GG78_9BACT</name>
<reference evidence="2" key="1">
    <citation type="journal article" date="2021" name="Microb. Physiol.">
        <title>Proteogenomic Insights into the Physiology of Marine, Sulfate-Reducing, Filamentous Desulfonema limicola and Desulfonema magnum.</title>
        <authorList>
            <person name="Schnaars V."/>
            <person name="Wohlbrand L."/>
            <person name="Scheve S."/>
            <person name="Hinrichs C."/>
            <person name="Reinhardt R."/>
            <person name="Rabus R."/>
        </authorList>
    </citation>
    <scope>NUCLEOTIDE SEQUENCE</scope>
    <source>
        <strain evidence="2">5ac10</strain>
    </source>
</reference>
<keyword evidence="3" id="KW-1185">Reference proteome</keyword>
<dbReference type="SUPFAM" id="SSF63446">
    <property type="entry name" value="Type I dockerin domain"/>
    <property type="match status" value="1"/>
</dbReference>
<dbReference type="EMBL" id="CP061799">
    <property type="protein sequence ID" value="QTA80025.1"/>
    <property type="molecule type" value="Genomic_DNA"/>
</dbReference>
<dbReference type="KEGG" id="dli:dnl_23110"/>
<dbReference type="GO" id="GO:0000272">
    <property type="term" value="P:polysaccharide catabolic process"/>
    <property type="evidence" value="ECO:0007669"/>
    <property type="project" value="InterPro"/>
</dbReference>
<dbReference type="InterPro" id="IPR008969">
    <property type="entry name" value="CarboxyPept-like_regulatory"/>
</dbReference>
<dbReference type="InterPro" id="IPR036439">
    <property type="entry name" value="Dockerin_dom_sf"/>
</dbReference>
<evidence type="ECO:0000256" key="1">
    <source>
        <dbReference type="SAM" id="SignalP"/>
    </source>
</evidence>
<keyword evidence="1" id="KW-0732">Signal</keyword>
<feature type="chain" id="PRO_5037846038" description="Tandem-95 repeat protein" evidence="1">
    <location>
        <begin position="29"/>
        <end position="4089"/>
    </location>
</feature>
<evidence type="ECO:0000313" key="3">
    <source>
        <dbReference type="Proteomes" id="UP000663720"/>
    </source>
</evidence>
<evidence type="ECO:0008006" key="4">
    <source>
        <dbReference type="Google" id="ProtNLM"/>
    </source>
</evidence>
<gene>
    <name evidence="2" type="ORF">dnl_23110</name>
</gene>
<dbReference type="RefSeq" id="WP_207691704.1">
    <property type="nucleotide sequence ID" value="NZ_CP061799.1"/>
</dbReference>
<sequence length="4089" mass="422158">MKIKTPIHIILAFLSMLFLCITGSPVSASTGNIDAADKYAWSENAGWTNFRPIDGGVTVYSDHLEGYAWSECLGWIKLGSSTGGGTLTYANTSNTDWGVNHDGAGNLSGYAWSENGGWLNFNPADSQVIFDTVTGSFDGYAWSETLGWIHFKNAAPAYNVVFVNNIPTLTAFSAVIDTTNEDTEVEITFADLTAQGNEADADGTITGFVIKAVSTGTLKIGADAATATAYVLGTNDTVDASNNAYWTPAANAGGTLNAFELVAVDNSGAESATTGIIAQVSVTAVNDIPTFTAFTSFVDTTNEDTEVEITFADLTAQGNEADIEGTIDAFIVKAVSTGTLRIGTDAATAAAYAAGINDTIDASNNAYWTPALNAGSTLNAFELVAVDNSGAESATTGVIAQVSVTAVNDIPTFTAFTTFVDTTDEDTEIEITFADLTAQGNETDSDGTITGFVIKAVSTGTLKIGADAATAAAYVLGTNDIVDASNNAYWTPAANAGGTLNAFELVAVDNTGAESVTTGIIAQVSVTAVNDIPTFTAFTSFVDTTNEDTEVEITLADLTAQGNEADADGTVTAFVIKAVSTGTLKIGADAATATAYVLGTNDTVDASNNAYWTPAANAGGTLNAFELVAVDNSGAESATTGVIAQVSVTAVNDIPTFTTFTTFVDTTNEDTEVEITFADLTAQGNEADADGTVTAFVIKSVSTGTLKIGADAATATAYVLGTNDTVDASNNAYWTPAANAGGTLNAFELVAVDNSGAESATTGVIAQVSVTAVNDIPTFTTFTTFVDTTNEDTEIEITLADLTAQGNEADSDGTITGFVIKAVSTGTLKIGPDAATATAYILGTNDIVDASNNAYWTPAANASGTLNAFELVAVDNSGAESATTGVIAQVSVTAVNDIPTFTAFTTFVDTTDEDTEIEITFADLTAQGNEADSDGTIAGFVIKAVSTGTLKIGADAATAAAYVLGTNDTVDASNNAYWTPAANAGGTLNAFELVAVDNSGAESATTGVIAQVSVTAVNDIPTFTTFTTFVDTTNEDTEVEITFADLTAQGNEADADGTVTAFVIKSVSTGTLKIGADAATAEAYVLGSNDTVDASNNAYWTPAANASGTINAFELVAVDNTGAESATTGVIAQVSVTAVNDIPTFTAFTSFVDTTNEDTEVEITLADLTAQGNEADADGTVTAFVIKSVSTGTLKIGADAATAKAYVLGSNDTVDASNNAYWTPAANAGGTINAFELVAVDNTGAESATTGVIAQVSVTAVNDIPTFTAFTSFVDTTNEDTEVEITLADLTAQGNEADSDGTITGFVIKAVSTGTLKIGADAATAAAYILGTNDTVDASNNAYWTPAANANGTINAFELVAVDNTGAESATTGVIAQVSVTAVNDIPTFTAFTTFVDTTGEDTEVEITFADLTAQGNEADADGTITGFVIKAVSTGTLKIGPDAATAAAYVLGTNDIVDASNNAYWTPALNANGTINAFELVAVDNSGAESATTGVIAQVSVTAVNDIPTFTAFTSFVDTTSEDTEVEITLADLTAQGNEADADGTITGFVIKAVSTGTLKIGADAATAAVYVLGSNDTVDASNNAYWTPAANAGGTINAFELVAVDNTGAESATTGVIAQVSVTAVNDIPTLTAFADIINITNKDTEVEISFADLEAQGDEADSDGTVTAFVIKSVLNGTLRIGADAATAAAYALGTNDIVDASNNAYWTPDVSATGTLNAFEVTAIDNIGAESATAGVIAQVLVTEVNEIPTLTAFADLVDTTDEDTEVEITFADLAAQGDEADIDGTVTAFVIKSVSTGTLRIGPDAAAATAYVPGTNDIVDASNNAYWTPDVSATGTLEAFEVIAMDNIGAGSATAGVIAQVSVTEINEIPTLTFFADLVGGTNKDTEVEITFADLETQGDEADADGTVTGFVIKAVSTGTLRIGADAATAAAYVLGTNDTVDASNNAYWTPDVSVSGTINAFELVAKDDSGAESATTGIIAQILVTAVNEIPILTAFAAVVDGTIKDTEVEITFADLEAQGDEADIDGTVTAFVIKSILNGTLRIGANAAAATAYVPGTNDIVDASNNAYWTPDVSATGTLNAFEVTAIDNIGAESATAGVIAQVLVTEVNEIPTLTAFADLVDTTDEDTEIEISFADLAAQGDEADIDGTVTAFVIKSVSTGTLRIGADAAAATAYVSGTNDIVDASNNAYWTPAANANGTLNAFGLVVKDNNGDESSTAVIAQVSVTAVNDIPTMTAFAAAVDGTSKDTEVEISFADLQGQGDEADVDGTVTAFIIKSVSTGTLKIGASAATAKAYAPGTNETVNASDNAYWTPAANAAGTLEAFEVIAMDNSGAKSVTTGVIAQVLVIEVNEIPTLTAFAGVVDTADEDTEVEITFAELAAQGNEADADGSITAFMIKSVSTGTLKIGADAATATAYALGTNDIIDVSNNAYWTPPSNAAGTINAFEAAVKDNTGTESVTAVIAQVSVTGANDIPTLTAFANVVDTTEEDTEVEITFAELAAQGNESDPDGDITAFVIKAVMSGTLKIGTDAAAAAPYEAGVNDTVNALNNAYWIPETDAGGIMDCFEITAKDSSGAESLTTGIIAQVSVTAVNDIPSLTAFAAAVDTTNEDTEVEITLADLTAQGNEADVDGSVTGFVIKSVLTGTLKIGADAATAAAYAPGTNDTIDASNNAYWTPAANANGTLNAFEAAARDNSGAESAAGVIAQVSVTSVNDIPTLTGFASFVDTTNEDTQVEITFADLAAQGDEADSDGTVTGFVIKAVSSGTLKIGADAATAAAYAAGTNDTIDALNNAFWMPPADESGLMEVFEVTAKDNSGAESLTAVVMASISVAMVNDFPTLTAFADIVDSTNEDTEIEITFADLKIQGDEADSDGTVTGFAIKKVLTGTLKIGPDSATATAYAAGTNDMVDSLNNAYWTPAPNSNDTISAFEAAATDDMGAESVNTAAAQVYVGGLNDIPTLTAFETFVDTADEDTEIEITFADLTAQGNEADADGIVTAFIIKSVSAGTLKIGPDSAAATSYEAGINDMVDPDSNAYWTPPANENGILNVFEVTAKDDTGAESVTPGPFAQVSVTPVNDIPTLTAFTGFVEKTEDTSVEITFAAIAEKGNENDIDGSVTGFVVKNVISGSLEIGPDAASATAYEAGINDIIDSGNNAYWTLPAQAAGNIDVMEVRARDDLGAESSKSGVIAQVSIPVKIISGTVTLNESGLGSIEIMAVNKADPSDTRLLTTDEQGRFELKVSAGEEWYIEPVIQEGTDWLSPPKQIIGFSDTSSPETRDISLNLLPAAGQASGQILDSSGSPLANYDNVSICVYDALSMYNECFVPDSSGNFILTLPQGKFETFLSVDDPDYSGPELTPIDIVDGNISIGEILLNKKDAAVQVFVRDNQGQGIAGIKVRVWQPGNNVSFDAETDNTGVCLVNVTAGVWSVMPIIAEDTDYIYSGSSKEAAAVSNEVKTIDFILDAVSYISGRVEDEEGNILENVEAWAFTQLLDDSRKLTSAKVEKGSFTLKIPSEEYIIGLLIEPGSPYSVVNDEIQIPEPGTPVTIRFKKNDYSITGRIIDEDGMPVTGLSGQVMVSPQGNDHTNTIKTSMIDTSNGSFSIQVPNGTWNLTYELDDNEEYALYPDSPLQIYTDKAEVTQDIVIKKTDGIVEGIVYDVDGNPAANVDVWISYTIVNENEKQFSRQNTVTDINGYYRFYVPSETEVYVGTSLANEEEYVQNARSLMETYKKNAPIQLTRARPRNWTGGENLALKLRQTDTVLSGIVTNKDGTPAANASVSVQGIDGQTSKARTDTSGKYNVSIIRANSSDSNKKDIKVSIKRKRKPVGSTLVLSSYSRSDDIYLSTHGAESDITTDNISMGSEIPLPQSEAEEFNISEGLIKVLSDGSRIIISGNSFSIDEDKAGFTISPVVEGLPDSTVSRVIGYAYDIGINGIQSKRSVPVPFDKQMVVTLAYTDAELTHLNAREGDIRPALFSKTTDSWEPILNYTIDTENRKVSFSTNRMGVFGLVAIQTLEIVIPGDLDKNGTVDLSDAVIALKICTGIDPETEFFMAGDVNRDSKIGMEEVVYIIQDVAGIR</sequence>
<accession>A0A975GG78</accession>
<organism evidence="2 3">
    <name type="scientific">Desulfonema limicola</name>
    <dbReference type="NCBI Taxonomy" id="45656"/>
    <lineage>
        <taxon>Bacteria</taxon>
        <taxon>Pseudomonadati</taxon>
        <taxon>Thermodesulfobacteriota</taxon>
        <taxon>Desulfobacteria</taxon>
        <taxon>Desulfobacterales</taxon>
        <taxon>Desulfococcaceae</taxon>
        <taxon>Desulfonema</taxon>
    </lineage>
</organism>
<dbReference type="Gene3D" id="1.10.1330.10">
    <property type="entry name" value="Dockerin domain"/>
    <property type="match status" value="1"/>
</dbReference>
<proteinExistence type="predicted"/>
<dbReference type="Proteomes" id="UP000663720">
    <property type="component" value="Chromosome"/>
</dbReference>
<feature type="signal peptide" evidence="1">
    <location>
        <begin position="1"/>
        <end position="28"/>
    </location>
</feature>